<evidence type="ECO:0000259" key="2">
    <source>
        <dbReference type="Pfam" id="PF13843"/>
    </source>
</evidence>
<feature type="region of interest" description="Disordered" evidence="1">
    <location>
        <begin position="96"/>
        <end position="117"/>
    </location>
</feature>
<feature type="region of interest" description="Disordered" evidence="1">
    <location>
        <begin position="614"/>
        <end position="637"/>
    </location>
</feature>
<protein>
    <recommendedName>
        <fullName evidence="2">PiggyBac transposable element-derived protein domain-containing protein</fullName>
    </recommendedName>
</protein>
<dbReference type="EnsemblMetazoa" id="XM_038214775.1">
    <property type="protein sequence ID" value="XP_038070703.1"/>
    <property type="gene ID" value="LOC119739736"/>
</dbReference>
<sequence>MDSTFPMMDECVTVKQEVVSDYETSQSVDNEQGNLYHDGNHDHDKMPATWSMYAENVTESSESKSTVDDSDIDDDAAVMTDRRTRCIGDDLFQYDAESDSDENDTNTLQHHKQDVGEKLPWTRQVATTELRPFSPAVAGPTSEASKTLEAPVDFFHQFFPEELYKEAQIETNNYAEYYQEKRRDLGRDWWEWTDTRWHAVESKQDIKKFLGVCITMAVHTLPDPRDYWSRKKHVCNTLIARSGMTMHHFERVMNYFYLSNPWRDPEKIANPERRVEACSRDPLYKVNKTLHEHVKRSCRAHYQPHRDMVIKELTRNVKSKTDIKTKGWRLLVLKDAYTGYITDLQWYRDTDVNSENSSQGMTQEKALTGLVKNLSGLGHCLYADSVFISPTMAMYFTELGTHVTTDCSNWPGDICTSGDIEVGSTLSVQYKVVTATMWKGKRLKRCLSTMHNGQMQSVTLKLCHPTTREYSIKTVPCPLTIANHMTLVGILPQCLLLSEGTMVQKLTNSWWKRLVWLLIDICMNNAYVMWTESRGNCLSLTEFAMEVASKLMGYPSKACPKRYIEVSTVPATSEETAEASSSHNAAQKAMVSYSMVPEFQVRYPELQPSAVSEASDFQEVVQPDRSSPAHESTDADTDEHCLVKFPGRGRNCRQCCADRRRTRSGRRRDTQFGCSACRVNLCRSGCFVRFHEAHGINISAASMAEVRMQPDPPPYKRMKHSF</sequence>
<proteinExistence type="predicted"/>
<dbReference type="OrthoDB" id="118105at2759"/>
<evidence type="ECO:0000313" key="3">
    <source>
        <dbReference type="EnsemblMetazoa" id="XP_038070703.1"/>
    </source>
</evidence>
<feature type="domain" description="PiggyBac transposable element-derived protein" evidence="2">
    <location>
        <begin position="151"/>
        <end position="527"/>
    </location>
</feature>
<dbReference type="PANTHER" id="PTHR46599">
    <property type="entry name" value="PIGGYBAC TRANSPOSABLE ELEMENT-DERIVED PROTEIN 4"/>
    <property type="match status" value="1"/>
</dbReference>
<dbReference type="OMA" id="NAYVMWT"/>
<accession>A0A914B450</accession>
<dbReference type="Pfam" id="PF13843">
    <property type="entry name" value="DDE_Tnp_1_7"/>
    <property type="match status" value="1"/>
</dbReference>
<dbReference type="AlphaFoldDB" id="A0A914B450"/>
<dbReference type="InterPro" id="IPR029526">
    <property type="entry name" value="PGBD"/>
</dbReference>
<evidence type="ECO:0000313" key="4">
    <source>
        <dbReference type="Proteomes" id="UP000887568"/>
    </source>
</evidence>
<dbReference type="RefSeq" id="XP_038070703.1">
    <property type="nucleotide sequence ID" value="XM_038214775.1"/>
</dbReference>
<reference evidence="3" key="1">
    <citation type="submission" date="2022-11" db="UniProtKB">
        <authorList>
            <consortium name="EnsemblMetazoa"/>
        </authorList>
    </citation>
    <scope>IDENTIFICATION</scope>
</reference>
<organism evidence="3 4">
    <name type="scientific">Patiria miniata</name>
    <name type="common">Bat star</name>
    <name type="synonym">Asterina miniata</name>
    <dbReference type="NCBI Taxonomy" id="46514"/>
    <lineage>
        <taxon>Eukaryota</taxon>
        <taxon>Metazoa</taxon>
        <taxon>Echinodermata</taxon>
        <taxon>Eleutherozoa</taxon>
        <taxon>Asterozoa</taxon>
        <taxon>Asteroidea</taxon>
        <taxon>Valvatacea</taxon>
        <taxon>Valvatida</taxon>
        <taxon>Asterinidae</taxon>
        <taxon>Patiria</taxon>
    </lineage>
</organism>
<keyword evidence="4" id="KW-1185">Reference proteome</keyword>
<name>A0A914B450_PATMI</name>
<evidence type="ECO:0000256" key="1">
    <source>
        <dbReference type="SAM" id="MobiDB-lite"/>
    </source>
</evidence>
<feature type="compositionally biased region" description="Basic and acidic residues" evidence="1">
    <location>
        <begin position="627"/>
        <end position="637"/>
    </location>
</feature>
<dbReference type="PANTHER" id="PTHR46599:SF3">
    <property type="entry name" value="PIGGYBAC TRANSPOSABLE ELEMENT-DERIVED PROTEIN 4"/>
    <property type="match status" value="1"/>
</dbReference>
<dbReference type="GeneID" id="119739736"/>
<dbReference type="Proteomes" id="UP000887568">
    <property type="component" value="Unplaced"/>
</dbReference>